<name>A0AAW0WKR7_CHEQU</name>
<gene>
    <name evidence="2" type="ORF">OTU49_009350</name>
</gene>
<dbReference type="EMBL" id="JARKIK010000073">
    <property type="protein sequence ID" value="KAK8728029.1"/>
    <property type="molecule type" value="Genomic_DNA"/>
</dbReference>
<dbReference type="EMBL" id="JARKIK010000073">
    <property type="protein sequence ID" value="KAK8728031.1"/>
    <property type="molecule type" value="Genomic_DNA"/>
</dbReference>
<feature type="region of interest" description="Disordered" evidence="1">
    <location>
        <begin position="1"/>
        <end position="90"/>
    </location>
</feature>
<keyword evidence="3" id="KW-1185">Reference proteome</keyword>
<dbReference type="Proteomes" id="UP001445076">
    <property type="component" value="Unassembled WGS sequence"/>
</dbReference>
<dbReference type="EMBL" id="JARKIK010000073">
    <property type="protein sequence ID" value="KAK8728032.1"/>
    <property type="molecule type" value="Genomic_DNA"/>
</dbReference>
<feature type="compositionally biased region" description="Low complexity" evidence="1">
    <location>
        <begin position="41"/>
        <end position="62"/>
    </location>
</feature>
<feature type="non-terminal residue" evidence="2">
    <location>
        <position position="1"/>
    </location>
</feature>
<evidence type="ECO:0000313" key="3">
    <source>
        <dbReference type="Proteomes" id="UP001445076"/>
    </source>
</evidence>
<accession>A0AAW0WKR7</accession>
<evidence type="ECO:0000256" key="1">
    <source>
        <dbReference type="SAM" id="MobiDB-lite"/>
    </source>
</evidence>
<dbReference type="AlphaFoldDB" id="A0AAW0WKR7"/>
<organism evidence="2 3">
    <name type="scientific">Cherax quadricarinatus</name>
    <name type="common">Australian red claw crayfish</name>
    <dbReference type="NCBI Taxonomy" id="27406"/>
    <lineage>
        <taxon>Eukaryota</taxon>
        <taxon>Metazoa</taxon>
        <taxon>Ecdysozoa</taxon>
        <taxon>Arthropoda</taxon>
        <taxon>Crustacea</taxon>
        <taxon>Multicrustacea</taxon>
        <taxon>Malacostraca</taxon>
        <taxon>Eumalacostraca</taxon>
        <taxon>Eucarida</taxon>
        <taxon>Decapoda</taxon>
        <taxon>Pleocyemata</taxon>
        <taxon>Astacidea</taxon>
        <taxon>Parastacoidea</taxon>
        <taxon>Parastacidae</taxon>
        <taxon>Cherax</taxon>
    </lineage>
</organism>
<sequence>GPQSLVAAACRRPHVTARPSPDQSQVSAERETPTRAPWQASPPVASPIASPVATSRRLSAPLPAAPPAPSGTSSRGTCGPPAGLNAPLTPWALDAGPQWPFSLPLRTLSDH</sequence>
<evidence type="ECO:0000313" key="2">
    <source>
        <dbReference type="EMBL" id="KAK8728029.1"/>
    </source>
</evidence>
<proteinExistence type="predicted"/>
<protein>
    <submittedName>
        <fullName evidence="2">Uncharacterized protein</fullName>
    </submittedName>
</protein>
<reference evidence="2 3" key="1">
    <citation type="journal article" date="2024" name="BMC Genomics">
        <title>Genome assembly of redclaw crayfish (Cherax quadricarinatus) provides insights into its immune adaptation and hypoxia tolerance.</title>
        <authorList>
            <person name="Liu Z."/>
            <person name="Zheng J."/>
            <person name="Li H."/>
            <person name="Fang K."/>
            <person name="Wang S."/>
            <person name="He J."/>
            <person name="Zhou D."/>
            <person name="Weng S."/>
            <person name="Chi M."/>
            <person name="Gu Z."/>
            <person name="He J."/>
            <person name="Li F."/>
            <person name="Wang M."/>
        </authorList>
    </citation>
    <scope>NUCLEOTIDE SEQUENCE [LARGE SCALE GENOMIC DNA]</scope>
    <source>
        <strain evidence="2">ZL_2023a</strain>
    </source>
</reference>
<reference evidence="2" key="2">
    <citation type="submission" date="2024-01" db="EMBL/GenBank/DDBJ databases">
        <authorList>
            <person name="He J."/>
            <person name="Wang M."/>
            <person name="Zheng J."/>
            <person name="Liu Z."/>
        </authorList>
    </citation>
    <scope>NUCLEOTIDE SEQUENCE</scope>
    <source>
        <strain evidence="2">ZL_2023a</strain>
        <tissue evidence="2">Muscle</tissue>
    </source>
</reference>
<comment type="caution">
    <text evidence="2">The sequence shown here is derived from an EMBL/GenBank/DDBJ whole genome shotgun (WGS) entry which is preliminary data.</text>
</comment>